<dbReference type="AlphaFoldDB" id="A0A3N4PXI9"/>
<dbReference type="SMART" id="SM00388">
    <property type="entry name" value="HisKA"/>
    <property type="match status" value="1"/>
</dbReference>
<dbReference type="InterPro" id="IPR003661">
    <property type="entry name" value="HisK_dim/P_dom"/>
</dbReference>
<dbReference type="PROSITE" id="PS50109">
    <property type="entry name" value="HIS_KIN"/>
    <property type="match status" value="1"/>
</dbReference>
<keyword evidence="3" id="KW-0597">Phosphoprotein</keyword>
<evidence type="ECO:0000313" key="10">
    <source>
        <dbReference type="EMBL" id="RPE08380.1"/>
    </source>
</evidence>
<evidence type="ECO:0000256" key="6">
    <source>
        <dbReference type="ARBA" id="ARBA00022777"/>
    </source>
</evidence>
<evidence type="ECO:0000256" key="7">
    <source>
        <dbReference type="ARBA" id="ARBA00022840"/>
    </source>
</evidence>
<evidence type="ECO:0000256" key="1">
    <source>
        <dbReference type="ARBA" id="ARBA00000085"/>
    </source>
</evidence>
<dbReference type="CDD" id="cd00082">
    <property type="entry name" value="HisKA"/>
    <property type="match status" value="1"/>
</dbReference>
<evidence type="ECO:0000256" key="8">
    <source>
        <dbReference type="ARBA" id="ARBA00023012"/>
    </source>
</evidence>
<evidence type="ECO:0000259" key="9">
    <source>
        <dbReference type="PROSITE" id="PS50109"/>
    </source>
</evidence>
<dbReference type="SMART" id="SM00387">
    <property type="entry name" value="HATPase_c"/>
    <property type="match status" value="1"/>
</dbReference>
<dbReference type="Gene3D" id="3.30.565.10">
    <property type="entry name" value="Histidine kinase-like ATPase, C-terminal domain"/>
    <property type="match status" value="1"/>
</dbReference>
<dbReference type="Gene3D" id="1.10.287.130">
    <property type="match status" value="1"/>
</dbReference>
<keyword evidence="6" id="KW-0418">Kinase</keyword>
<organism evidence="10 11">
    <name type="scientific">Chitinophaga lutea</name>
    <dbReference type="NCBI Taxonomy" id="2488634"/>
    <lineage>
        <taxon>Bacteria</taxon>
        <taxon>Pseudomonadati</taxon>
        <taxon>Bacteroidota</taxon>
        <taxon>Chitinophagia</taxon>
        <taxon>Chitinophagales</taxon>
        <taxon>Chitinophagaceae</taxon>
        <taxon>Chitinophaga</taxon>
    </lineage>
</organism>
<evidence type="ECO:0000256" key="2">
    <source>
        <dbReference type="ARBA" id="ARBA00012438"/>
    </source>
</evidence>
<dbReference type="InterPro" id="IPR003594">
    <property type="entry name" value="HATPase_dom"/>
</dbReference>
<dbReference type="GO" id="GO:0005524">
    <property type="term" value="F:ATP binding"/>
    <property type="evidence" value="ECO:0007669"/>
    <property type="project" value="UniProtKB-KW"/>
</dbReference>
<dbReference type="PANTHER" id="PTHR43065:SF46">
    <property type="entry name" value="C4-DICARBOXYLATE TRANSPORT SENSOR PROTEIN DCTB"/>
    <property type="match status" value="1"/>
</dbReference>
<gene>
    <name evidence="10" type="ORF">EGT74_15120</name>
</gene>
<protein>
    <recommendedName>
        <fullName evidence="2">histidine kinase</fullName>
        <ecNumber evidence="2">2.7.13.3</ecNumber>
    </recommendedName>
</protein>
<name>A0A3N4PXI9_9BACT</name>
<comment type="catalytic activity">
    <reaction evidence="1">
        <text>ATP + protein L-histidine = ADP + protein N-phospho-L-histidine.</text>
        <dbReference type="EC" id="2.7.13.3"/>
    </reaction>
</comment>
<reference evidence="10 11" key="1">
    <citation type="submission" date="2018-11" db="EMBL/GenBank/DDBJ databases">
        <title>Chitinophaga lutea sp.nov., isolate from arsenic contaminated soil.</title>
        <authorList>
            <person name="Zong Y."/>
        </authorList>
    </citation>
    <scope>NUCLEOTIDE SEQUENCE [LARGE SCALE GENOMIC DNA]</scope>
    <source>
        <strain evidence="10 11">ZY74</strain>
    </source>
</reference>
<keyword evidence="8" id="KW-0902">Two-component regulatory system</keyword>
<sequence length="280" mass="30958">MIHTSYGPYPHKNLTMKALAVYSGTRRIPCHESFIDFASQVSSAVNNNNYYPAPAPAAPRVSNDQTGRLTALAHELRNPLTDINLSVGMMEGAVDKGDIKMYLDIIMRSSARISDLVTEILRQGRHAIKQEAQYSVHQLLEEVLKISDDRLTLKNITVSRQYSPDDFKMNADRLRMKIAMTNIVINAVEAMGTKKGELKLITKSAGDQFIVQFIDNGCGISKAIQSYIFEPYFTNKPGGLGIGLSTTCEILRENNVGINVKSIEGRGTSFILSFHKSQGA</sequence>
<dbReference type="Proteomes" id="UP000278351">
    <property type="component" value="Unassembled WGS sequence"/>
</dbReference>
<dbReference type="InterPro" id="IPR036097">
    <property type="entry name" value="HisK_dim/P_sf"/>
</dbReference>
<dbReference type="InterPro" id="IPR036890">
    <property type="entry name" value="HATPase_C_sf"/>
</dbReference>
<feature type="domain" description="Histidine kinase" evidence="9">
    <location>
        <begin position="71"/>
        <end position="278"/>
    </location>
</feature>
<keyword evidence="4" id="KW-0808">Transferase</keyword>
<keyword evidence="5" id="KW-0547">Nucleotide-binding</keyword>
<evidence type="ECO:0000256" key="5">
    <source>
        <dbReference type="ARBA" id="ARBA00022741"/>
    </source>
</evidence>
<dbReference type="GO" id="GO:0000155">
    <property type="term" value="F:phosphorelay sensor kinase activity"/>
    <property type="evidence" value="ECO:0007669"/>
    <property type="project" value="InterPro"/>
</dbReference>
<dbReference type="Pfam" id="PF00512">
    <property type="entry name" value="HisKA"/>
    <property type="match status" value="1"/>
</dbReference>
<evidence type="ECO:0000313" key="11">
    <source>
        <dbReference type="Proteomes" id="UP000278351"/>
    </source>
</evidence>
<dbReference type="EC" id="2.7.13.3" evidence="2"/>
<keyword evidence="11" id="KW-1185">Reference proteome</keyword>
<evidence type="ECO:0000256" key="4">
    <source>
        <dbReference type="ARBA" id="ARBA00022679"/>
    </source>
</evidence>
<dbReference type="PANTHER" id="PTHR43065">
    <property type="entry name" value="SENSOR HISTIDINE KINASE"/>
    <property type="match status" value="1"/>
</dbReference>
<keyword evidence="7" id="KW-0067">ATP-binding</keyword>
<dbReference type="Pfam" id="PF02518">
    <property type="entry name" value="HATPase_c"/>
    <property type="match status" value="1"/>
</dbReference>
<dbReference type="SUPFAM" id="SSF47384">
    <property type="entry name" value="Homodimeric domain of signal transducing histidine kinase"/>
    <property type="match status" value="1"/>
</dbReference>
<dbReference type="EMBL" id="RPDH01000002">
    <property type="protein sequence ID" value="RPE08380.1"/>
    <property type="molecule type" value="Genomic_DNA"/>
</dbReference>
<proteinExistence type="predicted"/>
<comment type="caution">
    <text evidence="10">The sequence shown here is derived from an EMBL/GenBank/DDBJ whole genome shotgun (WGS) entry which is preliminary data.</text>
</comment>
<dbReference type="PRINTS" id="PR00344">
    <property type="entry name" value="BCTRLSENSOR"/>
</dbReference>
<dbReference type="SUPFAM" id="SSF55874">
    <property type="entry name" value="ATPase domain of HSP90 chaperone/DNA topoisomerase II/histidine kinase"/>
    <property type="match status" value="1"/>
</dbReference>
<evidence type="ECO:0000256" key="3">
    <source>
        <dbReference type="ARBA" id="ARBA00022553"/>
    </source>
</evidence>
<dbReference type="InterPro" id="IPR004358">
    <property type="entry name" value="Sig_transdc_His_kin-like_C"/>
</dbReference>
<accession>A0A3N4PXI9</accession>
<dbReference type="InterPro" id="IPR005467">
    <property type="entry name" value="His_kinase_dom"/>
</dbReference>